<evidence type="ECO:0000256" key="3">
    <source>
        <dbReference type="PROSITE-ProRule" id="PRU00289"/>
    </source>
</evidence>
<reference evidence="6 7" key="1">
    <citation type="submission" date="2015-09" db="EMBL/GenBank/DDBJ databases">
        <authorList>
            <consortium name="Pathogen Informatics"/>
        </authorList>
    </citation>
    <scope>NUCLEOTIDE SEQUENCE [LARGE SCALE GENOMIC DNA]</scope>
    <source>
        <strain evidence="6 7">2789STDY5834889</strain>
    </source>
</reference>
<gene>
    <name evidence="6" type="primary">ftsK</name>
    <name evidence="6" type="ORF">ERS852502_00690</name>
</gene>
<evidence type="ECO:0000256" key="1">
    <source>
        <dbReference type="ARBA" id="ARBA00022741"/>
    </source>
</evidence>
<feature type="transmembrane region" description="Helical" evidence="4">
    <location>
        <begin position="60"/>
        <end position="83"/>
    </location>
</feature>
<feature type="domain" description="FtsK" evidence="5">
    <location>
        <begin position="214"/>
        <end position="395"/>
    </location>
</feature>
<keyword evidence="4" id="KW-1133">Transmembrane helix</keyword>
<dbReference type="PANTHER" id="PTHR22683">
    <property type="entry name" value="SPORULATION PROTEIN RELATED"/>
    <property type="match status" value="1"/>
</dbReference>
<keyword evidence="4" id="KW-0472">Membrane</keyword>
<dbReference type="Pfam" id="PF01580">
    <property type="entry name" value="FtsK_SpoIIIE"/>
    <property type="match status" value="1"/>
</dbReference>
<dbReference type="SUPFAM" id="SSF52540">
    <property type="entry name" value="P-loop containing nucleoside triphosphate hydrolases"/>
    <property type="match status" value="1"/>
</dbReference>
<dbReference type="AlphaFoldDB" id="A0A174ZHE4"/>
<evidence type="ECO:0000256" key="4">
    <source>
        <dbReference type="SAM" id="Phobius"/>
    </source>
</evidence>
<feature type="transmembrane region" description="Helical" evidence="4">
    <location>
        <begin position="20"/>
        <end position="40"/>
    </location>
</feature>
<dbReference type="GO" id="GO:0003677">
    <property type="term" value="F:DNA binding"/>
    <property type="evidence" value="ECO:0007669"/>
    <property type="project" value="InterPro"/>
</dbReference>
<sequence length="492" mass="56905">MRKIWNKGHRIRASDKHLVYHFSIGTLLFIFVTVLLLLNMKQLMCTDWEHFSLLENGLTLSPYNFITILIATGVCALVAFLYYRFCYDSFKKLLHRQKLARMILENKWYEADTVQDSGFFTDLQSRSREKIVWFPKIYYQMEKGLLHIRCEITLGKYQDQLLRLEDKLESGLYCELTDKTLHDGYIEYTLLYDMIANRITIDEVRAENGCLRLMKNLVWEYDTLPHALIAGGTGGGKTYFLLTLIEALLHTNAVLYILDPKNADLADLGTVMGNVHHTKEEMIDCVNAFYEGMVQRSEEMKQHPNYKTGENYAYLGLPPCFLIFDEYVAFFEMLGTKESVSLLSQLKKIVMLGRQAGYFLIVACQRPDAKYFSDGIRDNFNFRVGLGRISELGYGMLFGSDVKKQFFQKRIKGRGYCDVGTSVISEFYTPLELGVWKDGLLVRLLLAVLLVRWQVARFQTENRQGTQPQKTVGAIHLLPVWDSVQAQRWVLS</sequence>
<accession>A0A174ZHE4</accession>
<dbReference type="Gene3D" id="3.40.50.300">
    <property type="entry name" value="P-loop containing nucleotide triphosphate hydrolases"/>
    <property type="match status" value="1"/>
</dbReference>
<dbReference type="InterPro" id="IPR027417">
    <property type="entry name" value="P-loop_NTPase"/>
</dbReference>
<evidence type="ECO:0000256" key="2">
    <source>
        <dbReference type="ARBA" id="ARBA00022840"/>
    </source>
</evidence>
<organism evidence="6 7">
    <name type="scientific">[Ruminococcus] torques</name>
    <dbReference type="NCBI Taxonomy" id="33039"/>
    <lineage>
        <taxon>Bacteria</taxon>
        <taxon>Bacillati</taxon>
        <taxon>Bacillota</taxon>
        <taxon>Clostridia</taxon>
        <taxon>Lachnospirales</taxon>
        <taxon>Lachnospiraceae</taxon>
        <taxon>Mediterraneibacter</taxon>
    </lineage>
</organism>
<dbReference type="InterPro" id="IPR050206">
    <property type="entry name" value="FtsK/SpoIIIE/SftA"/>
</dbReference>
<keyword evidence="2 3" id="KW-0067">ATP-binding</keyword>
<dbReference type="InterPro" id="IPR002543">
    <property type="entry name" value="FtsK_dom"/>
</dbReference>
<evidence type="ECO:0000259" key="5">
    <source>
        <dbReference type="PROSITE" id="PS50901"/>
    </source>
</evidence>
<dbReference type="PROSITE" id="PS50901">
    <property type="entry name" value="FTSK"/>
    <property type="match status" value="1"/>
</dbReference>
<proteinExistence type="predicted"/>
<dbReference type="EMBL" id="CZBX01000003">
    <property type="protein sequence ID" value="CUQ83401.1"/>
    <property type="molecule type" value="Genomic_DNA"/>
</dbReference>
<name>A0A174ZHE4_9FIRM</name>
<dbReference type="Proteomes" id="UP000078383">
    <property type="component" value="Unassembled WGS sequence"/>
</dbReference>
<keyword evidence="1 3" id="KW-0547">Nucleotide-binding</keyword>
<keyword evidence="4" id="KW-0812">Transmembrane</keyword>
<evidence type="ECO:0000313" key="7">
    <source>
        <dbReference type="Proteomes" id="UP000078383"/>
    </source>
</evidence>
<evidence type="ECO:0000313" key="6">
    <source>
        <dbReference type="EMBL" id="CUQ83401.1"/>
    </source>
</evidence>
<dbReference type="GO" id="GO:0005524">
    <property type="term" value="F:ATP binding"/>
    <property type="evidence" value="ECO:0007669"/>
    <property type="project" value="UniProtKB-UniRule"/>
</dbReference>
<protein>
    <submittedName>
        <fullName evidence="6">DNA translocase FtsK</fullName>
    </submittedName>
</protein>
<dbReference type="PANTHER" id="PTHR22683:SF47">
    <property type="entry name" value="FTSK DOMAIN-CONTAINING PROTEIN YDCQ"/>
    <property type="match status" value="1"/>
</dbReference>
<feature type="binding site" evidence="3">
    <location>
        <begin position="231"/>
        <end position="238"/>
    </location>
    <ligand>
        <name>ATP</name>
        <dbReference type="ChEBI" id="CHEBI:30616"/>
    </ligand>
</feature>